<proteinExistence type="predicted"/>
<evidence type="ECO:0000313" key="1">
    <source>
        <dbReference type="EMBL" id="AMB87161.1"/>
    </source>
</evidence>
<organism evidence="1 2">
    <name type="scientific">Pseudomonas agarici</name>
    <dbReference type="NCBI Taxonomy" id="46677"/>
    <lineage>
        <taxon>Bacteria</taxon>
        <taxon>Pseudomonadati</taxon>
        <taxon>Pseudomonadota</taxon>
        <taxon>Gammaproteobacteria</taxon>
        <taxon>Pseudomonadales</taxon>
        <taxon>Pseudomonadaceae</taxon>
        <taxon>Pseudomonas</taxon>
    </lineage>
</organism>
<dbReference type="AlphaFoldDB" id="A0A0X1T537"/>
<sequence length="136" mass="15873">MRRPNNQPVMLSAAWEKYFEYDVLDNLIERDERDNPARRDQRQHLHYDATDRIIATQENPRGHSETFAYDAAANLLNGQQQSAGLNHQYIPQRAGSKVAHEDWNLTKATPWGHESMDKYRHTGWDLVTVIKTTGQW</sequence>
<evidence type="ECO:0000313" key="2">
    <source>
        <dbReference type="Proteomes" id="UP000063229"/>
    </source>
</evidence>
<dbReference type="Proteomes" id="UP000063229">
    <property type="component" value="Chromosome"/>
</dbReference>
<keyword evidence="2" id="KW-1185">Reference proteome</keyword>
<gene>
    <name evidence="1" type="ORF">AWM79_18385</name>
</gene>
<dbReference type="STRING" id="46677.AWM79_18385"/>
<dbReference type="KEGG" id="pagb:AWM79_18385"/>
<reference evidence="1 2" key="1">
    <citation type="submission" date="2016-01" db="EMBL/GenBank/DDBJ databases">
        <authorList>
            <person name="McClelland M."/>
            <person name="Jain A."/>
            <person name="Saraogi P."/>
            <person name="Mendelson R."/>
            <person name="Westerman R."/>
            <person name="SanMiguel P."/>
            <person name="Csonka L."/>
        </authorList>
    </citation>
    <scope>NUCLEOTIDE SEQUENCE [LARGE SCALE GENOMIC DNA]</scope>
    <source>
        <strain evidence="1 2">NCPPB 2472</strain>
    </source>
</reference>
<protein>
    <submittedName>
        <fullName evidence="1">Uncharacterized protein</fullName>
    </submittedName>
</protein>
<dbReference type="EMBL" id="CP014135">
    <property type="protein sequence ID" value="AMB87161.1"/>
    <property type="molecule type" value="Genomic_DNA"/>
</dbReference>
<name>A0A0X1T537_PSEAA</name>
<dbReference type="Gene3D" id="2.180.10.10">
    <property type="entry name" value="RHS repeat-associated core"/>
    <property type="match status" value="1"/>
</dbReference>
<accession>A0A0X1T537</accession>